<evidence type="ECO:0000313" key="2">
    <source>
        <dbReference type="Proteomes" id="UP000464661"/>
    </source>
</evidence>
<reference evidence="1 2" key="1">
    <citation type="submission" date="2020-01" db="EMBL/GenBank/DDBJ databases">
        <title>Complete Genome Sequence of Pseudomonas putida Strain TS312, Harboring the HdtS type N-acyl-homoserine Lactone Synthase, Isolated from a Paper Mill.</title>
        <authorList>
            <person name="Hosoe A."/>
            <person name="Suenaga T."/>
            <person name="Sugi T."/>
            <person name="Izumi T."/>
            <person name="Nagai N."/>
            <person name="Terada A."/>
        </authorList>
    </citation>
    <scope>NUCLEOTIDE SEQUENCE [LARGE SCALE GENOMIC DNA]</scope>
    <source>
        <strain evidence="1 2">TS312</strain>
    </source>
</reference>
<dbReference type="AlphaFoldDB" id="A0A7U6LYB3"/>
<dbReference type="EMBL" id="AP022324">
    <property type="protein sequence ID" value="BBU42562.1"/>
    <property type="molecule type" value="Genomic_DNA"/>
</dbReference>
<gene>
    <name evidence="1" type="ORF">PPTS312_04770</name>
</gene>
<name>A0A7U6LYB3_PSEPU</name>
<dbReference type="Proteomes" id="UP000464661">
    <property type="component" value="Chromosome"/>
</dbReference>
<proteinExistence type="predicted"/>
<organism evidence="1 2">
    <name type="scientific">Pseudomonas putida</name>
    <name type="common">Arthrobacter siderocapsulatus</name>
    <dbReference type="NCBI Taxonomy" id="303"/>
    <lineage>
        <taxon>Bacteria</taxon>
        <taxon>Pseudomonadati</taxon>
        <taxon>Pseudomonadota</taxon>
        <taxon>Gammaproteobacteria</taxon>
        <taxon>Pseudomonadales</taxon>
        <taxon>Pseudomonadaceae</taxon>
        <taxon>Pseudomonas</taxon>
    </lineage>
</organism>
<evidence type="ECO:0000313" key="1">
    <source>
        <dbReference type="EMBL" id="BBU42562.1"/>
    </source>
</evidence>
<sequence>MILNTPTSEDFFKTGKELLSFAWDIVAKLLVSLNEAEQYGIDPSEVSEEYWSLSQRHLTTALTITQQGVELAIKGRICAISPYILISDSPSKWPSPYNGSLDFSIFRTIDAQDLIKVHDTFSDTPFEGGFVDAFNNLREKRNTIMHSVSKSLEVTFNDVLSTLLFMHKTLFPNDSWARLRFDALKNSPSTELGSSEFITNEACLELFYIIEALQPAQVKEYFKIDKKKRAYYCPHCHDEASRDYGDYEPKLARLTMPQATCNILYCPVCDDEYEVERTDCTKEYVGDCPGNVISSYGSCMTCGH</sequence>
<accession>A0A7U6LYB3</accession>
<protein>
    <submittedName>
        <fullName evidence="1">Uncharacterized protein</fullName>
    </submittedName>
</protein>